<evidence type="ECO:0000313" key="2">
    <source>
        <dbReference type="EMBL" id="QCD85822.1"/>
    </source>
</evidence>
<accession>A0A4D6LB69</accession>
<organism evidence="2 3">
    <name type="scientific">Vigna unguiculata</name>
    <name type="common">Cowpea</name>
    <dbReference type="NCBI Taxonomy" id="3917"/>
    <lineage>
        <taxon>Eukaryota</taxon>
        <taxon>Viridiplantae</taxon>
        <taxon>Streptophyta</taxon>
        <taxon>Embryophyta</taxon>
        <taxon>Tracheophyta</taxon>
        <taxon>Spermatophyta</taxon>
        <taxon>Magnoliopsida</taxon>
        <taxon>eudicotyledons</taxon>
        <taxon>Gunneridae</taxon>
        <taxon>Pentapetalae</taxon>
        <taxon>rosids</taxon>
        <taxon>fabids</taxon>
        <taxon>Fabales</taxon>
        <taxon>Fabaceae</taxon>
        <taxon>Papilionoideae</taxon>
        <taxon>50 kb inversion clade</taxon>
        <taxon>NPAAA clade</taxon>
        <taxon>indigoferoid/millettioid clade</taxon>
        <taxon>Phaseoleae</taxon>
        <taxon>Vigna</taxon>
    </lineage>
</organism>
<gene>
    <name evidence="2" type="ORF">DEO72_LG3g343</name>
</gene>
<keyword evidence="3" id="KW-1185">Reference proteome</keyword>
<dbReference type="AlphaFoldDB" id="A0A4D6LB69"/>
<evidence type="ECO:0000313" key="3">
    <source>
        <dbReference type="Proteomes" id="UP000501690"/>
    </source>
</evidence>
<reference evidence="2 3" key="1">
    <citation type="submission" date="2019-04" db="EMBL/GenBank/DDBJ databases">
        <title>An improved genome assembly and genetic linkage map for asparagus bean, Vigna unguiculata ssp. sesquipedialis.</title>
        <authorList>
            <person name="Xia Q."/>
            <person name="Zhang R."/>
            <person name="Dong Y."/>
        </authorList>
    </citation>
    <scope>NUCLEOTIDE SEQUENCE [LARGE SCALE GENOMIC DNA]</scope>
    <source>
        <tissue evidence="2">Leaf</tissue>
    </source>
</reference>
<feature type="region of interest" description="Disordered" evidence="1">
    <location>
        <begin position="45"/>
        <end position="65"/>
    </location>
</feature>
<protein>
    <submittedName>
        <fullName evidence="2">Uncharacterized protein</fullName>
    </submittedName>
</protein>
<proteinExistence type="predicted"/>
<sequence>MKAVMKAGNEFLKKTKYVMFFWCEAEPHNSRLSIEKCERISVDRQHSGACARTSTGPKRKLHPKA</sequence>
<dbReference type="Proteomes" id="UP000501690">
    <property type="component" value="Linkage Group LG3"/>
</dbReference>
<evidence type="ECO:0000256" key="1">
    <source>
        <dbReference type="SAM" id="MobiDB-lite"/>
    </source>
</evidence>
<dbReference type="EMBL" id="CP039347">
    <property type="protein sequence ID" value="QCD85822.1"/>
    <property type="molecule type" value="Genomic_DNA"/>
</dbReference>
<name>A0A4D6LB69_VIGUN</name>